<reference evidence="1" key="1">
    <citation type="submission" date="2014-09" db="EMBL/GenBank/DDBJ databases">
        <authorList>
            <person name="Magalhaes I.L.F."/>
            <person name="Oliveira U."/>
            <person name="Santos F.R."/>
            <person name="Vidigal T.H.D.A."/>
            <person name="Brescovit A.D."/>
            <person name="Santos A.J."/>
        </authorList>
    </citation>
    <scope>NUCLEOTIDE SEQUENCE</scope>
    <source>
        <tissue evidence="1">Shoot tissue taken approximately 20 cm above the soil surface</tissue>
    </source>
</reference>
<reference evidence="1" key="2">
    <citation type="journal article" date="2015" name="Data Brief">
        <title>Shoot transcriptome of the giant reed, Arundo donax.</title>
        <authorList>
            <person name="Barrero R.A."/>
            <person name="Guerrero F.D."/>
            <person name="Moolhuijzen P."/>
            <person name="Goolsby J.A."/>
            <person name="Tidwell J."/>
            <person name="Bellgard S.E."/>
            <person name="Bellgard M.I."/>
        </authorList>
    </citation>
    <scope>NUCLEOTIDE SEQUENCE</scope>
    <source>
        <tissue evidence="1">Shoot tissue taken approximately 20 cm above the soil surface</tissue>
    </source>
</reference>
<dbReference type="EMBL" id="GBRH01159985">
    <property type="protein sequence ID" value="JAE37911.1"/>
    <property type="molecule type" value="Transcribed_RNA"/>
</dbReference>
<organism evidence="1">
    <name type="scientific">Arundo donax</name>
    <name type="common">Giant reed</name>
    <name type="synonym">Donax arundinaceus</name>
    <dbReference type="NCBI Taxonomy" id="35708"/>
    <lineage>
        <taxon>Eukaryota</taxon>
        <taxon>Viridiplantae</taxon>
        <taxon>Streptophyta</taxon>
        <taxon>Embryophyta</taxon>
        <taxon>Tracheophyta</taxon>
        <taxon>Spermatophyta</taxon>
        <taxon>Magnoliopsida</taxon>
        <taxon>Liliopsida</taxon>
        <taxon>Poales</taxon>
        <taxon>Poaceae</taxon>
        <taxon>PACMAD clade</taxon>
        <taxon>Arundinoideae</taxon>
        <taxon>Arundineae</taxon>
        <taxon>Arundo</taxon>
    </lineage>
</organism>
<evidence type="ECO:0000313" key="1">
    <source>
        <dbReference type="EMBL" id="JAE37911.1"/>
    </source>
</evidence>
<dbReference type="AlphaFoldDB" id="A0A0A9HSP0"/>
<accession>A0A0A9HSP0</accession>
<proteinExistence type="predicted"/>
<sequence>MLTTGTAACPSPLLASIHA</sequence>
<name>A0A0A9HSP0_ARUDO</name>
<protein>
    <submittedName>
        <fullName evidence="1">Uncharacterized protein</fullName>
    </submittedName>
</protein>